<reference evidence="2 3" key="1">
    <citation type="submission" date="2017-02" db="EMBL/GenBank/DDBJ databases">
        <title>Genomes of Trichoderma spp. with biocontrol activity.</title>
        <authorList>
            <person name="Gardiner D."/>
            <person name="Kazan K."/>
            <person name="Vos C."/>
            <person name="Harvey P."/>
        </authorList>
    </citation>
    <scope>NUCLEOTIDE SEQUENCE [LARGE SCALE GENOMIC DNA]</scope>
    <source>
        <strain evidence="2 3">A5MH</strain>
    </source>
</reference>
<evidence type="ECO:0008006" key="4">
    <source>
        <dbReference type="Google" id="ProtNLM"/>
    </source>
</evidence>
<evidence type="ECO:0000313" key="3">
    <source>
        <dbReference type="Proteomes" id="UP000236546"/>
    </source>
</evidence>
<accession>A0A2K0TEK3</accession>
<proteinExistence type="predicted"/>
<dbReference type="AlphaFoldDB" id="A0A2K0TEK3"/>
<protein>
    <recommendedName>
        <fullName evidence="4">Transposase Tc1-like domain-containing protein</fullName>
    </recommendedName>
</protein>
<dbReference type="OrthoDB" id="4890185at2759"/>
<evidence type="ECO:0000313" key="2">
    <source>
        <dbReference type="EMBL" id="PNP43952.1"/>
    </source>
</evidence>
<gene>
    <name evidence="2" type="ORF">TGAMA5MH_04237</name>
</gene>
<organism evidence="2 3">
    <name type="scientific">Trichoderma gamsii</name>
    <dbReference type="NCBI Taxonomy" id="398673"/>
    <lineage>
        <taxon>Eukaryota</taxon>
        <taxon>Fungi</taxon>
        <taxon>Dikarya</taxon>
        <taxon>Ascomycota</taxon>
        <taxon>Pezizomycotina</taxon>
        <taxon>Sordariomycetes</taxon>
        <taxon>Hypocreomycetidae</taxon>
        <taxon>Hypocreales</taxon>
        <taxon>Hypocreaceae</taxon>
        <taxon>Trichoderma</taxon>
    </lineage>
</organism>
<feature type="compositionally biased region" description="Basic and acidic residues" evidence="1">
    <location>
        <begin position="129"/>
        <end position="144"/>
    </location>
</feature>
<feature type="compositionally biased region" description="Polar residues" evidence="1">
    <location>
        <begin position="165"/>
        <end position="177"/>
    </location>
</feature>
<feature type="region of interest" description="Disordered" evidence="1">
    <location>
        <begin position="115"/>
        <end position="177"/>
    </location>
</feature>
<comment type="caution">
    <text evidence="2">The sequence shown here is derived from an EMBL/GenBank/DDBJ whole genome shotgun (WGS) entry which is preliminary data.</text>
</comment>
<sequence length="177" mass="19693">MEDQPEQSRRPDTTRDQRRDAQLMRRLGYTHAAISAELNLSLSQVQYALSHTDTPIIRPGRPSKLTEAQVQELKAFMEASKENELMPFGKIPQALGWDVGEYCIRHTLRKLGYRRPAGGRRKTTGAVKKTKEGEASKETPKETPSETPSEEPTEEPTGTAEITPKDTSTNGSASVEI</sequence>
<evidence type="ECO:0000256" key="1">
    <source>
        <dbReference type="SAM" id="MobiDB-lite"/>
    </source>
</evidence>
<dbReference type="EMBL" id="MTYH01000036">
    <property type="protein sequence ID" value="PNP43952.1"/>
    <property type="molecule type" value="Genomic_DNA"/>
</dbReference>
<name>A0A2K0TEK3_9HYPO</name>
<dbReference type="Proteomes" id="UP000236546">
    <property type="component" value="Unassembled WGS sequence"/>
</dbReference>